<accession>A0ABR3X2S0</accession>
<dbReference type="Gene3D" id="4.10.240.10">
    <property type="entry name" value="Zn(2)-C6 fungal-type DNA-binding domain"/>
    <property type="match status" value="1"/>
</dbReference>
<keyword evidence="2" id="KW-0805">Transcription regulation</keyword>
<gene>
    <name evidence="8" type="ORF">VTK73DRAFT_2891</name>
</gene>
<sequence>MSKSRVRNFVACYDCHRQKVRCSGEQPCQRCRARQKECLYFQKEAVVPVPESSLRRIEDSLNELKSMLRSGGSAATSTSATMTALARSDQGRDEANQTGGDAEQPVRALSSTSRSVVDPLVDDSTAESFVRKVRELLQGGSQGSTAVSPGSSSALSSGPGGPSVRHPSPPCHAVLKFDTLHSQLHFKLPPYPYAIHLATVAEQEFGDYHTFLRKLFWKRLHATYDDMQSQSRDRNWLCRLSLVLALAEAGSTHGQPISAFLGSEDGTVLGETAATLPASQDAHPALSAGVELFEQGLVLLKVSYEEPTVDDVEALNLASHCSYVFNRRRSAYAYAGQSIRLARCLGLDRPPSGVLSHVEREHRKRVWWTAFCVDRASSAELGLAPTFVDVGDGPGYPTSSHLAPDENEEFYDPELLTAQIQICEIKSHVVQTVGRLKSRDIEHPYEILGECLAKLEACKTAILPAAFSESGSRYTPSPSTARIRSSIMLRYNQCYILLLRPILVHQCALLLRNDKIVTISEDIRSVNHTCLQAARSNIQILLSLAEAGRLVRYGYWDSVHLFSSLAILSIANLMAHKVPSAFPSSPGGVDSDVALYQKGRTILHGMVRAGNIPSRHHLQMLEEVESIGDMMCAPVDGDAALMGAGNVGTELGFDRWDELMMPLDVDLEGFDVFASILS</sequence>
<evidence type="ECO:0000256" key="3">
    <source>
        <dbReference type="ARBA" id="ARBA00023125"/>
    </source>
</evidence>
<keyword evidence="9" id="KW-1185">Reference proteome</keyword>
<dbReference type="PANTHER" id="PTHR47424:SF3">
    <property type="entry name" value="REGULATORY PROTEIN GAL4"/>
    <property type="match status" value="1"/>
</dbReference>
<reference evidence="8 9" key="1">
    <citation type="journal article" date="2024" name="Commun. Biol.">
        <title>Comparative genomic analysis of thermophilic fungi reveals convergent evolutionary adaptations and gene losses.</title>
        <authorList>
            <person name="Steindorff A.S."/>
            <person name="Aguilar-Pontes M.V."/>
            <person name="Robinson A.J."/>
            <person name="Andreopoulos B."/>
            <person name="LaButti K."/>
            <person name="Kuo A."/>
            <person name="Mondo S."/>
            <person name="Riley R."/>
            <person name="Otillar R."/>
            <person name="Haridas S."/>
            <person name="Lipzen A."/>
            <person name="Grimwood J."/>
            <person name="Schmutz J."/>
            <person name="Clum A."/>
            <person name="Reid I.D."/>
            <person name="Moisan M.C."/>
            <person name="Butler G."/>
            <person name="Nguyen T.T.M."/>
            <person name="Dewar K."/>
            <person name="Conant G."/>
            <person name="Drula E."/>
            <person name="Henrissat B."/>
            <person name="Hansel C."/>
            <person name="Singer S."/>
            <person name="Hutchinson M.I."/>
            <person name="de Vries R.P."/>
            <person name="Natvig D.O."/>
            <person name="Powell A.J."/>
            <person name="Tsang A."/>
            <person name="Grigoriev I.V."/>
        </authorList>
    </citation>
    <scope>NUCLEOTIDE SEQUENCE [LARGE SCALE GENOMIC DNA]</scope>
    <source>
        <strain evidence="8 9">ATCC 24622</strain>
    </source>
</reference>
<keyword evidence="5" id="KW-0539">Nucleus</keyword>
<evidence type="ECO:0000313" key="9">
    <source>
        <dbReference type="Proteomes" id="UP001586593"/>
    </source>
</evidence>
<dbReference type="InterPro" id="IPR001138">
    <property type="entry name" value="Zn2Cys6_DnaBD"/>
</dbReference>
<evidence type="ECO:0000313" key="8">
    <source>
        <dbReference type="EMBL" id="KAL1869970.1"/>
    </source>
</evidence>
<keyword evidence="1" id="KW-0479">Metal-binding</keyword>
<evidence type="ECO:0000256" key="4">
    <source>
        <dbReference type="ARBA" id="ARBA00023163"/>
    </source>
</evidence>
<name>A0ABR3X2S0_9PEZI</name>
<dbReference type="SMART" id="SM00906">
    <property type="entry name" value="Fungal_trans"/>
    <property type="match status" value="1"/>
</dbReference>
<dbReference type="PANTHER" id="PTHR47424">
    <property type="entry name" value="REGULATORY PROTEIN GAL4"/>
    <property type="match status" value="1"/>
</dbReference>
<keyword evidence="4" id="KW-0804">Transcription</keyword>
<proteinExistence type="predicted"/>
<protein>
    <recommendedName>
        <fullName evidence="7">Zn(2)-C6 fungal-type domain-containing protein</fullName>
    </recommendedName>
</protein>
<dbReference type="SUPFAM" id="SSF57701">
    <property type="entry name" value="Zn2/Cys6 DNA-binding domain"/>
    <property type="match status" value="1"/>
</dbReference>
<dbReference type="EMBL" id="JAZHXJ010000186">
    <property type="protein sequence ID" value="KAL1869970.1"/>
    <property type="molecule type" value="Genomic_DNA"/>
</dbReference>
<dbReference type="InterPro" id="IPR007219">
    <property type="entry name" value="XnlR_reg_dom"/>
</dbReference>
<feature type="domain" description="Zn(2)-C6 fungal-type" evidence="7">
    <location>
        <begin position="11"/>
        <end position="40"/>
    </location>
</feature>
<dbReference type="CDD" id="cd00067">
    <property type="entry name" value="GAL4"/>
    <property type="match status" value="1"/>
</dbReference>
<dbReference type="SMART" id="SM00066">
    <property type="entry name" value="GAL4"/>
    <property type="match status" value="1"/>
</dbReference>
<feature type="compositionally biased region" description="Low complexity" evidence="6">
    <location>
        <begin position="143"/>
        <end position="157"/>
    </location>
</feature>
<feature type="region of interest" description="Disordered" evidence="6">
    <location>
        <begin position="68"/>
        <end position="116"/>
    </location>
</feature>
<comment type="caution">
    <text evidence="8">The sequence shown here is derived from an EMBL/GenBank/DDBJ whole genome shotgun (WGS) entry which is preliminary data.</text>
</comment>
<dbReference type="Proteomes" id="UP001586593">
    <property type="component" value="Unassembled WGS sequence"/>
</dbReference>
<dbReference type="Pfam" id="PF04082">
    <property type="entry name" value="Fungal_trans"/>
    <property type="match status" value="1"/>
</dbReference>
<keyword evidence="3" id="KW-0238">DNA-binding</keyword>
<dbReference type="InterPro" id="IPR051127">
    <property type="entry name" value="Fungal_SecMet_Regulators"/>
</dbReference>
<dbReference type="CDD" id="cd12148">
    <property type="entry name" value="fungal_TF_MHR"/>
    <property type="match status" value="1"/>
</dbReference>
<dbReference type="PROSITE" id="PS50048">
    <property type="entry name" value="ZN2_CY6_FUNGAL_2"/>
    <property type="match status" value="1"/>
</dbReference>
<dbReference type="Pfam" id="PF00172">
    <property type="entry name" value="Zn_clus"/>
    <property type="match status" value="1"/>
</dbReference>
<evidence type="ECO:0000259" key="7">
    <source>
        <dbReference type="PROSITE" id="PS50048"/>
    </source>
</evidence>
<organism evidence="8 9">
    <name type="scientific">Phialemonium thermophilum</name>
    <dbReference type="NCBI Taxonomy" id="223376"/>
    <lineage>
        <taxon>Eukaryota</taxon>
        <taxon>Fungi</taxon>
        <taxon>Dikarya</taxon>
        <taxon>Ascomycota</taxon>
        <taxon>Pezizomycotina</taxon>
        <taxon>Sordariomycetes</taxon>
        <taxon>Sordariomycetidae</taxon>
        <taxon>Cephalothecales</taxon>
        <taxon>Cephalothecaceae</taxon>
        <taxon>Phialemonium</taxon>
    </lineage>
</organism>
<evidence type="ECO:0000256" key="1">
    <source>
        <dbReference type="ARBA" id="ARBA00022723"/>
    </source>
</evidence>
<feature type="region of interest" description="Disordered" evidence="6">
    <location>
        <begin position="140"/>
        <end position="169"/>
    </location>
</feature>
<evidence type="ECO:0000256" key="5">
    <source>
        <dbReference type="ARBA" id="ARBA00023242"/>
    </source>
</evidence>
<evidence type="ECO:0000256" key="6">
    <source>
        <dbReference type="SAM" id="MobiDB-lite"/>
    </source>
</evidence>
<dbReference type="InterPro" id="IPR036864">
    <property type="entry name" value="Zn2-C6_fun-type_DNA-bd_sf"/>
</dbReference>
<feature type="compositionally biased region" description="Low complexity" evidence="6">
    <location>
        <begin position="68"/>
        <end position="88"/>
    </location>
</feature>
<dbReference type="PROSITE" id="PS00463">
    <property type="entry name" value="ZN2_CY6_FUNGAL_1"/>
    <property type="match status" value="1"/>
</dbReference>
<evidence type="ECO:0000256" key="2">
    <source>
        <dbReference type="ARBA" id="ARBA00023015"/>
    </source>
</evidence>